<dbReference type="EMBL" id="OZ034828">
    <property type="protein sequence ID" value="CAL1683946.1"/>
    <property type="molecule type" value="Genomic_DNA"/>
</dbReference>
<protein>
    <submittedName>
        <fullName evidence="1">Uncharacterized protein</fullName>
    </submittedName>
</protein>
<proteinExistence type="predicted"/>
<sequence>MIQDKDTETAETTEKIVKEFPTTVISEQFPKTDNINVELMLNVLFVLMEMSLLIRMYVISATKAFMPLMLALRQLEKKDMDRNAFAKNVKQIINNKVMQIKY</sequence>
<dbReference type="Proteomes" id="UP001497644">
    <property type="component" value="Chromosome 5"/>
</dbReference>
<name>A0AAV2NU40_9HYME</name>
<keyword evidence="2" id="KW-1185">Reference proteome</keyword>
<organism evidence="1 2">
    <name type="scientific">Lasius platythorax</name>
    <dbReference type="NCBI Taxonomy" id="488582"/>
    <lineage>
        <taxon>Eukaryota</taxon>
        <taxon>Metazoa</taxon>
        <taxon>Ecdysozoa</taxon>
        <taxon>Arthropoda</taxon>
        <taxon>Hexapoda</taxon>
        <taxon>Insecta</taxon>
        <taxon>Pterygota</taxon>
        <taxon>Neoptera</taxon>
        <taxon>Endopterygota</taxon>
        <taxon>Hymenoptera</taxon>
        <taxon>Apocrita</taxon>
        <taxon>Aculeata</taxon>
        <taxon>Formicoidea</taxon>
        <taxon>Formicidae</taxon>
        <taxon>Formicinae</taxon>
        <taxon>Lasius</taxon>
        <taxon>Lasius</taxon>
    </lineage>
</organism>
<evidence type="ECO:0000313" key="2">
    <source>
        <dbReference type="Proteomes" id="UP001497644"/>
    </source>
</evidence>
<reference evidence="1" key="1">
    <citation type="submission" date="2024-04" db="EMBL/GenBank/DDBJ databases">
        <authorList>
            <consortium name="Molecular Ecology Group"/>
        </authorList>
    </citation>
    <scope>NUCLEOTIDE SEQUENCE</scope>
</reference>
<accession>A0AAV2NU40</accession>
<gene>
    <name evidence="1" type="ORF">LPLAT_LOCUS9682</name>
</gene>
<evidence type="ECO:0000313" key="1">
    <source>
        <dbReference type="EMBL" id="CAL1683946.1"/>
    </source>
</evidence>
<dbReference type="AlphaFoldDB" id="A0AAV2NU40"/>